<evidence type="ECO:0000313" key="4">
    <source>
        <dbReference type="Proteomes" id="UP000051330"/>
    </source>
</evidence>
<evidence type="ECO:0000256" key="1">
    <source>
        <dbReference type="ARBA" id="ARBA00006763"/>
    </source>
</evidence>
<dbReference type="InterPro" id="IPR005269">
    <property type="entry name" value="LOG"/>
</dbReference>
<dbReference type="PANTHER" id="PTHR31223">
    <property type="entry name" value="LOG FAMILY PROTEIN YJL055W"/>
    <property type="match status" value="1"/>
</dbReference>
<dbReference type="GO" id="GO:0005829">
    <property type="term" value="C:cytosol"/>
    <property type="evidence" value="ECO:0007669"/>
    <property type="project" value="TreeGrafter"/>
</dbReference>
<evidence type="ECO:0000313" key="3">
    <source>
        <dbReference type="EMBL" id="KRL12455.1"/>
    </source>
</evidence>
<keyword evidence="4" id="KW-1185">Reference proteome</keyword>
<dbReference type="EC" id="3.2.2.n1" evidence="2"/>
<dbReference type="InterPro" id="IPR031100">
    <property type="entry name" value="LOG_fam"/>
</dbReference>
<dbReference type="STRING" id="1423792.FD09_GL003041"/>
<dbReference type="EMBL" id="AZEC01000008">
    <property type="protein sequence ID" value="KRL12455.1"/>
    <property type="molecule type" value="Genomic_DNA"/>
</dbReference>
<comment type="caution">
    <text evidence="3">The sequence shown here is derived from an EMBL/GenBank/DDBJ whole genome shotgun (WGS) entry which is preliminary data.</text>
</comment>
<accession>A0A0R1MW83</accession>
<dbReference type="Proteomes" id="UP000051330">
    <property type="component" value="Unassembled WGS sequence"/>
</dbReference>
<dbReference type="OrthoDB" id="9801098at2"/>
<dbReference type="PANTHER" id="PTHR31223:SF70">
    <property type="entry name" value="LOG FAMILY PROTEIN YJL055W"/>
    <property type="match status" value="1"/>
</dbReference>
<dbReference type="SUPFAM" id="SSF102405">
    <property type="entry name" value="MCP/YpsA-like"/>
    <property type="match status" value="1"/>
</dbReference>
<reference evidence="3 4" key="1">
    <citation type="journal article" date="2015" name="Genome Announc.">
        <title>Expanding the biotechnology potential of lactobacilli through comparative genomics of 213 strains and associated genera.</title>
        <authorList>
            <person name="Sun Z."/>
            <person name="Harris H.M."/>
            <person name="McCann A."/>
            <person name="Guo C."/>
            <person name="Argimon S."/>
            <person name="Zhang W."/>
            <person name="Yang X."/>
            <person name="Jeffery I.B."/>
            <person name="Cooney J.C."/>
            <person name="Kagawa T.F."/>
            <person name="Liu W."/>
            <person name="Song Y."/>
            <person name="Salvetti E."/>
            <person name="Wrobel A."/>
            <person name="Rasinkangas P."/>
            <person name="Parkhill J."/>
            <person name="Rea M.C."/>
            <person name="O'Sullivan O."/>
            <person name="Ritari J."/>
            <person name="Douillard F.P."/>
            <person name="Paul Ross R."/>
            <person name="Yang R."/>
            <person name="Briner A.E."/>
            <person name="Felis G.E."/>
            <person name="de Vos W.M."/>
            <person name="Barrangou R."/>
            <person name="Klaenhammer T.R."/>
            <person name="Caufield P.W."/>
            <person name="Cui Y."/>
            <person name="Zhang H."/>
            <person name="O'Toole P.W."/>
        </authorList>
    </citation>
    <scope>NUCLEOTIDE SEQUENCE [LARGE SCALE GENOMIC DNA]</scope>
    <source>
        <strain evidence="3 4">DSM 12744</strain>
    </source>
</reference>
<protein>
    <recommendedName>
        <fullName evidence="2">Cytokinin riboside 5'-monophosphate phosphoribohydrolase</fullName>
        <ecNumber evidence="2">3.2.2.n1</ecNumber>
    </recommendedName>
</protein>
<gene>
    <name evidence="3" type="ORF">FD09_GL003041</name>
</gene>
<comment type="similarity">
    <text evidence="1 2">Belongs to the LOG family.</text>
</comment>
<evidence type="ECO:0000256" key="2">
    <source>
        <dbReference type="RuleBase" id="RU363015"/>
    </source>
</evidence>
<dbReference type="NCBIfam" id="TIGR00730">
    <property type="entry name" value="Rossman fold protein, TIGR00730 family"/>
    <property type="match status" value="1"/>
</dbReference>
<dbReference type="AlphaFoldDB" id="A0A0R1MW83"/>
<organism evidence="3 4">
    <name type="scientific">Schleiferilactobacillus perolens DSM 12744</name>
    <dbReference type="NCBI Taxonomy" id="1423792"/>
    <lineage>
        <taxon>Bacteria</taxon>
        <taxon>Bacillati</taxon>
        <taxon>Bacillota</taxon>
        <taxon>Bacilli</taxon>
        <taxon>Lactobacillales</taxon>
        <taxon>Lactobacillaceae</taxon>
        <taxon>Schleiferilactobacillus</taxon>
    </lineage>
</organism>
<keyword evidence="2" id="KW-0378">Hydrolase</keyword>
<dbReference type="GO" id="GO:0016799">
    <property type="term" value="F:hydrolase activity, hydrolyzing N-glycosyl compounds"/>
    <property type="evidence" value="ECO:0007669"/>
    <property type="project" value="TreeGrafter"/>
</dbReference>
<proteinExistence type="inferred from homology"/>
<keyword evidence="2" id="KW-0203">Cytokinin biosynthesis</keyword>
<dbReference type="RefSeq" id="WP_057820881.1">
    <property type="nucleotide sequence ID" value="NZ_AZEC01000008.1"/>
</dbReference>
<dbReference type="GO" id="GO:0009691">
    <property type="term" value="P:cytokinin biosynthetic process"/>
    <property type="evidence" value="ECO:0007669"/>
    <property type="project" value="UniProtKB-UniRule"/>
</dbReference>
<sequence>MKIAVFCGANSGRDASFARAAQQLGAWVGQRGDTLVYGGGQMGLMGIVAKSVLAHGGQVIGVIPQILAARGLAMTGLTKLEVVADMGTRKARMLDLAEVNIALPGGPGTLEEITEAISFARIGLNSSPTVLFDLNGYYQPLRAMYQTAVGQGFFDQDAFDHLLFSADYAAIDDFIAHYRPLGVRQYH</sequence>
<dbReference type="PATRIC" id="fig|1423792.3.peg.3125"/>
<dbReference type="Gene3D" id="3.40.50.450">
    <property type="match status" value="1"/>
</dbReference>
<name>A0A0R1MW83_9LACO</name>
<dbReference type="Pfam" id="PF03641">
    <property type="entry name" value="Lysine_decarbox"/>
    <property type="match status" value="1"/>
</dbReference>